<dbReference type="Pfam" id="PF01637">
    <property type="entry name" value="ATPase_2"/>
    <property type="match status" value="1"/>
</dbReference>
<reference evidence="2" key="2">
    <citation type="journal article" date="2021" name="PeerJ">
        <title>Extensive microbial diversity within the chicken gut microbiome revealed by metagenomics and culture.</title>
        <authorList>
            <person name="Gilroy R."/>
            <person name="Ravi A."/>
            <person name="Getino M."/>
            <person name="Pursley I."/>
            <person name="Horton D.L."/>
            <person name="Alikhan N.F."/>
            <person name="Baker D."/>
            <person name="Gharbi K."/>
            <person name="Hall N."/>
            <person name="Watson M."/>
            <person name="Adriaenssens E.M."/>
            <person name="Foster-Nyarko E."/>
            <person name="Jarju S."/>
            <person name="Secka A."/>
            <person name="Antonio M."/>
            <person name="Oren A."/>
            <person name="Chaudhuri R.R."/>
            <person name="La Ragione R."/>
            <person name="Hildebrand F."/>
            <person name="Pallen M.J."/>
        </authorList>
    </citation>
    <scope>NUCLEOTIDE SEQUENCE</scope>
    <source>
        <strain evidence="2">11159</strain>
    </source>
</reference>
<dbReference type="Proteomes" id="UP000823613">
    <property type="component" value="Unassembled WGS sequence"/>
</dbReference>
<evidence type="ECO:0000313" key="3">
    <source>
        <dbReference type="Proteomes" id="UP000823613"/>
    </source>
</evidence>
<dbReference type="InterPro" id="IPR011579">
    <property type="entry name" value="ATPase_dom"/>
</dbReference>
<organism evidence="2 3">
    <name type="scientific">Candidatus Onthovivens merdipullorum</name>
    <dbReference type="NCBI Taxonomy" id="2840889"/>
    <lineage>
        <taxon>Bacteria</taxon>
        <taxon>Bacillati</taxon>
        <taxon>Bacillota</taxon>
        <taxon>Bacilli</taxon>
        <taxon>Bacillales</taxon>
        <taxon>Candidatus Onthovivens</taxon>
    </lineage>
</organism>
<dbReference type="EMBL" id="JADIMY010000107">
    <property type="protein sequence ID" value="MBO8427935.1"/>
    <property type="molecule type" value="Genomic_DNA"/>
</dbReference>
<dbReference type="GO" id="GO:0005524">
    <property type="term" value="F:ATP binding"/>
    <property type="evidence" value="ECO:0007669"/>
    <property type="project" value="UniProtKB-KW"/>
</dbReference>
<dbReference type="Gene3D" id="3.40.50.300">
    <property type="entry name" value="P-loop containing nucleotide triphosphate hydrolases"/>
    <property type="match status" value="1"/>
</dbReference>
<evidence type="ECO:0000259" key="1">
    <source>
        <dbReference type="Pfam" id="PF01637"/>
    </source>
</evidence>
<keyword evidence="2" id="KW-0067">ATP-binding</keyword>
<feature type="domain" description="ATPase" evidence="1">
    <location>
        <begin position="8"/>
        <end position="129"/>
    </location>
</feature>
<sequence>MNSEELFNELKKFNESNYNVILIDGPWGSGKTYLINRYLKYANKINIKVYYVSMLGKKNVDDINTSLYSEIHKDEKINSLVPSALNALDNKENNLDFVLKISNTKRKENTIVILDDLERYASTDYDEFLAYISNLVLKGAKIICVSNLGELGGGELYNFNLYKEKIFDRVYEAELFNKDVINEKMHEFSPYLDNTLINLFNKNFRIVDKTYNFLNDLNKVFKKEKIELNYFDKKALIFYSITLLNVYYDNKKLTLENFKIRPSNEVLAFNKLSFNNDTDNWSSVFVYEYAINTNYIYRYENDYIFIKSLLKAYIFTKYDGLINFYKHKEFSAFDLTNAKEITLDLLYSLTKLINVKTYNKLFDALYEKITNIDTINKFLSIYKDDLNEIEYKFYNELLTKYHNEKEANLMDNLLKYFIDKDFDKMFDLINNNLDLFSGDIDKNLEEFLIKNNFLIEINNIKDVYLINYVHILNNSSLHNALLKYLESLTKNDLVNKLISILTYIAEGISE</sequence>
<dbReference type="AlphaFoldDB" id="A0A9D9DJN4"/>
<dbReference type="InterPro" id="IPR027417">
    <property type="entry name" value="P-loop_NTPase"/>
</dbReference>
<comment type="caution">
    <text evidence="2">The sequence shown here is derived from an EMBL/GenBank/DDBJ whole genome shotgun (WGS) entry which is preliminary data.</text>
</comment>
<evidence type="ECO:0000313" key="2">
    <source>
        <dbReference type="EMBL" id="MBO8427935.1"/>
    </source>
</evidence>
<keyword evidence="2" id="KW-0547">Nucleotide-binding</keyword>
<dbReference type="SUPFAM" id="SSF52540">
    <property type="entry name" value="P-loop containing nucleoside triphosphate hydrolases"/>
    <property type="match status" value="1"/>
</dbReference>
<reference evidence="2" key="1">
    <citation type="submission" date="2020-10" db="EMBL/GenBank/DDBJ databases">
        <authorList>
            <person name="Gilroy R."/>
        </authorList>
    </citation>
    <scope>NUCLEOTIDE SEQUENCE</scope>
    <source>
        <strain evidence="2">11159</strain>
    </source>
</reference>
<name>A0A9D9DJN4_9BACL</name>
<gene>
    <name evidence="2" type="ORF">IAC58_05290</name>
</gene>
<accession>A0A9D9DJN4</accession>
<proteinExistence type="predicted"/>
<protein>
    <submittedName>
        <fullName evidence="2">ATP-binding protein</fullName>
    </submittedName>
</protein>